<sequence>MAKSHTRKVRSSTKKSRTPVMGLKKLRAAFDTMERFVEALRPKAKHSFSDAVSEYREQWHRVFKREISPADAAAYLKFRFGMKGKKAMTRRQRMRGGSHPIAGAPLDYSLRAGVDGPYGQFPSYQSEGLDRYYGSALTADCGKANGFPTDGSSASQKGGGIMDSLFRPIAAGSPMPMGYVPMMEFKGVKPFPTADPVGPAPTRTAPATYISNANTQPYTRSALTDIYRTKAS</sequence>
<reference evidence="1" key="1">
    <citation type="journal article" date="2020" name="Nature">
        <title>Giant virus diversity and host interactions through global metagenomics.</title>
        <authorList>
            <person name="Schulz F."/>
            <person name="Roux S."/>
            <person name="Paez-Espino D."/>
            <person name="Jungbluth S."/>
            <person name="Walsh D.A."/>
            <person name="Denef V.J."/>
            <person name="McMahon K.D."/>
            <person name="Konstantinidis K.T."/>
            <person name="Eloe-Fadrosh E.A."/>
            <person name="Kyrpides N.C."/>
            <person name="Woyke T."/>
        </authorList>
    </citation>
    <scope>NUCLEOTIDE SEQUENCE</scope>
    <source>
        <strain evidence="1">GVMAG-S-1101171-110</strain>
    </source>
</reference>
<evidence type="ECO:0000313" key="1">
    <source>
        <dbReference type="EMBL" id="QHU12101.1"/>
    </source>
</evidence>
<accession>A0A6C0K4M2</accession>
<protein>
    <submittedName>
        <fullName evidence="1">Uncharacterized protein</fullName>
    </submittedName>
</protein>
<dbReference type="EMBL" id="MN740798">
    <property type="protein sequence ID" value="QHU12101.1"/>
    <property type="molecule type" value="Genomic_DNA"/>
</dbReference>
<proteinExistence type="predicted"/>
<organism evidence="1">
    <name type="scientific">viral metagenome</name>
    <dbReference type="NCBI Taxonomy" id="1070528"/>
    <lineage>
        <taxon>unclassified sequences</taxon>
        <taxon>metagenomes</taxon>
        <taxon>organismal metagenomes</taxon>
    </lineage>
</organism>
<dbReference type="AlphaFoldDB" id="A0A6C0K4M2"/>
<name>A0A6C0K4M2_9ZZZZ</name>